<gene>
    <name evidence="5" type="primary">pabB</name>
    <name evidence="5" type="ORF">EKM59_05720</name>
</gene>
<protein>
    <recommendedName>
        <fullName evidence="1">aminodeoxychorismate synthase</fullName>
        <ecNumber evidence="1">2.6.1.85</ecNumber>
    </recommendedName>
</protein>
<dbReference type="RefSeq" id="WP_127111244.1">
    <property type="nucleotide sequence ID" value="NZ_RZGR01000013.1"/>
</dbReference>
<dbReference type="InterPro" id="IPR015890">
    <property type="entry name" value="Chorismate_C"/>
</dbReference>
<proteinExistence type="predicted"/>
<dbReference type="EMBL" id="RZGR01000013">
    <property type="protein sequence ID" value="RUQ88365.1"/>
    <property type="molecule type" value="Genomic_DNA"/>
</dbReference>
<keyword evidence="6" id="KW-1185">Reference proteome</keyword>
<organism evidence="5 6">
    <name type="scientific">Legionella septentrionalis</name>
    <dbReference type="NCBI Taxonomy" id="2498109"/>
    <lineage>
        <taxon>Bacteria</taxon>
        <taxon>Pseudomonadati</taxon>
        <taxon>Pseudomonadota</taxon>
        <taxon>Gammaproteobacteria</taxon>
        <taxon>Legionellales</taxon>
        <taxon>Legionellaceae</taxon>
        <taxon>Legionella</taxon>
    </lineage>
</organism>
<dbReference type="Pfam" id="PF04715">
    <property type="entry name" value="Anth_synt_I_N"/>
    <property type="match status" value="1"/>
</dbReference>
<keyword evidence="2 5" id="KW-0808">Transferase</keyword>
<accession>A0A433JJG9</accession>
<name>A0A433JJG9_9GAMM</name>
<dbReference type="Gene3D" id="3.60.120.10">
    <property type="entry name" value="Anthranilate synthase"/>
    <property type="match status" value="1"/>
</dbReference>
<dbReference type="EC" id="2.6.1.85" evidence="1"/>
<dbReference type="InterPro" id="IPR005801">
    <property type="entry name" value="ADC_synthase"/>
</dbReference>
<dbReference type="GO" id="GO:0046820">
    <property type="term" value="F:4-amino-4-deoxychorismate synthase activity"/>
    <property type="evidence" value="ECO:0007669"/>
    <property type="project" value="UniProtKB-EC"/>
</dbReference>
<dbReference type="Proteomes" id="UP000288012">
    <property type="component" value="Unassembled WGS sequence"/>
</dbReference>
<evidence type="ECO:0000313" key="6">
    <source>
        <dbReference type="Proteomes" id="UP000288012"/>
    </source>
</evidence>
<dbReference type="NCBIfam" id="TIGR00553">
    <property type="entry name" value="pabB"/>
    <property type="match status" value="1"/>
</dbReference>
<reference evidence="5 6" key="1">
    <citation type="submission" date="2018-12" db="EMBL/GenBank/DDBJ databases">
        <title>Legionella sp,whole genome shotgun sequence.</title>
        <authorList>
            <person name="Wu H."/>
        </authorList>
    </citation>
    <scope>NUCLEOTIDE SEQUENCE [LARGE SCALE GENOMIC DNA]</scope>
    <source>
        <strain evidence="6">km714</strain>
    </source>
</reference>
<dbReference type="SUPFAM" id="SSF56322">
    <property type="entry name" value="ADC synthase"/>
    <property type="match status" value="1"/>
</dbReference>
<dbReference type="GO" id="GO:0009396">
    <property type="term" value="P:folic acid-containing compound biosynthetic process"/>
    <property type="evidence" value="ECO:0007669"/>
    <property type="project" value="InterPro"/>
</dbReference>
<keyword evidence="5" id="KW-0032">Aminotransferase</keyword>
<evidence type="ECO:0000256" key="1">
    <source>
        <dbReference type="ARBA" id="ARBA00013139"/>
    </source>
</evidence>
<evidence type="ECO:0000313" key="5">
    <source>
        <dbReference type="EMBL" id="RUQ88365.1"/>
    </source>
</evidence>
<dbReference type="Pfam" id="PF00425">
    <property type="entry name" value="Chorismate_bind"/>
    <property type="match status" value="1"/>
</dbReference>
<dbReference type="InterPro" id="IPR006805">
    <property type="entry name" value="Anth_synth_I_N"/>
</dbReference>
<dbReference type="PANTHER" id="PTHR11236:SF50">
    <property type="entry name" value="AMINODEOXYCHORISMATE SYNTHASE COMPONENT 1"/>
    <property type="match status" value="1"/>
</dbReference>
<evidence type="ECO:0000256" key="2">
    <source>
        <dbReference type="ARBA" id="ARBA00022679"/>
    </source>
</evidence>
<sequence length="439" mass="49332">MGYLSVSSLKCTKTLIEHYQSLAHLPGFVLLESSDRKSGRYDILAAYPYEIFSMPRHGRDSKETFSCLQSLLPVVESNSDLPFQGGAIGYVSYDFGAELYGINASPHALLINTPLMEFGLYDWAIITDHHQQKTYLVAANQRAETASLIKEIEHCWYGQQILVNSFTLVKEFKPLISRDAYQKAFCAIHEDLQKGRAYQVNYTQPFIAHFNGDPWEMYKRISRCNPVPFSAFLRLHQMDVLSFSPERFLLMDKESLLTSPIKGSARRSPDASEDTRLKKALAVCEKNKAENVMIVDLMRNDLGKISVPGTVNVNALCELQSYNSVHHLVSHIEAQCRQDVSTIEAFMSCFPGGSITGAPKKEAMRIIHEHEPFARGIYCGSIGYFSAHGRFDSNIAIRTVTAKEEQLYLAAGGGIVMDSTWEDEYEECYTKIKAIVSGI</sequence>
<feature type="domain" description="Chorismate-utilising enzyme C-terminal" evidence="3">
    <location>
        <begin position="178"/>
        <end position="431"/>
    </location>
</feature>
<dbReference type="InterPro" id="IPR005802">
    <property type="entry name" value="ADC_synth_comp_1"/>
</dbReference>
<dbReference type="AlphaFoldDB" id="A0A433JJG9"/>
<dbReference type="GO" id="GO:0000162">
    <property type="term" value="P:L-tryptophan biosynthetic process"/>
    <property type="evidence" value="ECO:0007669"/>
    <property type="project" value="TreeGrafter"/>
</dbReference>
<feature type="domain" description="Anthranilate synthase component I N-terminal" evidence="4">
    <location>
        <begin position="14"/>
        <end position="136"/>
    </location>
</feature>
<dbReference type="PANTHER" id="PTHR11236">
    <property type="entry name" value="AMINOBENZOATE/ANTHRANILATE SYNTHASE"/>
    <property type="match status" value="1"/>
</dbReference>
<dbReference type="PRINTS" id="PR00095">
    <property type="entry name" value="ANTSNTHASEI"/>
</dbReference>
<evidence type="ECO:0000259" key="3">
    <source>
        <dbReference type="Pfam" id="PF00425"/>
    </source>
</evidence>
<evidence type="ECO:0000259" key="4">
    <source>
        <dbReference type="Pfam" id="PF04715"/>
    </source>
</evidence>
<comment type="caution">
    <text evidence="5">The sequence shown here is derived from an EMBL/GenBank/DDBJ whole genome shotgun (WGS) entry which is preliminary data.</text>
</comment>
<dbReference type="InterPro" id="IPR019999">
    <property type="entry name" value="Anth_synth_I-like"/>
</dbReference>